<keyword evidence="4" id="KW-0456">Lyase</keyword>
<evidence type="ECO:0000256" key="3">
    <source>
        <dbReference type="ARBA" id="ARBA00022833"/>
    </source>
</evidence>
<accession>A0A5C3R0F5</accession>
<organism evidence="7 8">
    <name type="scientific">Pterulicium gracile</name>
    <dbReference type="NCBI Taxonomy" id="1884261"/>
    <lineage>
        <taxon>Eukaryota</taxon>
        <taxon>Fungi</taxon>
        <taxon>Dikarya</taxon>
        <taxon>Basidiomycota</taxon>
        <taxon>Agaricomycotina</taxon>
        <taxon>Agaricomycetes</taxon>
        <taxon>Agaricomycetidae</taxon>
        <taxon>Agaricales</taxon>
        <taxon>Pleurotineae</taxon>
        <taxon>Pterulaceae</taxon>
        <taxon>Pterulicium</taxon>
    </lineage>
</organism>
<evidence type="ECO:0000256" key="2">
    <source>
        <dbReference type="ARBA" id="ARBA00022723"/>
    </source>
</evidence>
<dbReference type="GO" id="GO:0046872">
    <property type="term" value="F:metal ion binding"/>
    <property type="evidence" value="ECO:0007669"/>
    <property type="project" value="UniProtKB-KW"/>
</dbReference>
<dbReference type="Proteomes" id="UP000305067">
    <property type="component" value="Unassembled WGS sequence"/>
</dbReference>
<feature type="domain" description="CENP-V/GFA" evidence="6">
    <location>
        <begin position="83"/>
        <end position="216"/>
    </location>
</feature>
<dbReference type="EMBL" id="ML178814">
    <property type="protein sequence ID" value="TFL07743.1"/>
    <property type="molecule type" value="Genomic_DNA"/>
</dbReference>
<feature type="region of interest" description="Disordered" evidence="5">
    <location>
        <begin position="1"/>
        <end position="76"/>
    </location>
</feature>
<evidence type="ECO:0000256" key="1">
    <source>
        <dbReference type="ARBA" id="ARBA00005495"/>
    </source>
</evidence>
<feature type="compositionally biased region" description="Basic and acidic residues" evidence="5">
    <location>
        <begin position="32"/>
        <end position="46"/>
    </location>
</feature>
<proteinExistence type="inferred from homology"/>
<keyword evidence="3" id="KW-0862">Zinc</keyword>
<dbReference type="STRING" id="1884261.A0A5C3R0F5"/>
<dbReference type="SUPFAM" id="SSF51316">
    <property type="entry name" value="Mss4-like"/>
    <property type="match status" value="1"/>
</dbReference>
<keyword evidence="8" id="KW-1185">Reference proteome</keyword>
<dbReference type="GO" id="GO:0016846">
    <property type="term" value="F:carbon-sulfur lyase activity"/>
    <property type="evidence" value="ECO:0007669"/>
    <property type="project" value="InterPro"/>
</dbReference>
<evidence type="ECO:0000256" key="5">
    <source>
        <dbReference type="SAM" id="MobiDB-lite"/>
    </source>
</evidence>
<dbReference type="Pfam" id="PF04828">
    <property type="entry name" value="GFA"/>
    <property type="match status" value="1"/>
</dbReference>
<dbReference type="OrthoDB" id="9970124at2759"/>
<evidence type="ECO:0000313" key="7">
    <source>
        <dbReference type="EMBL" id="TFL07743.1"/>
    </source>
</evidence>
<dbReference type="PANTHER" id="PTHR33337">
    <property type="entry name" value="GFA DOMAIN-CONTAINING PROTEIN"/>
    <property type="match status" value="1"/>
</dbReference>
<feature type="compositionally biased region" description="Basic and acidic residues" evidence="5">
    <location>
        <begin position="15"/>
        <end position="25"/>
    </location>
</feature>
<dbReference type="PANTHER" id="PTHR33337:SF40">
    <property type="entry name" value="CENP-V_GFA DOMAIN-CONTAINING PROTEIN-RELATED"/>
    <property type="match status" value="1"/>
</dbReference>
<name>A0A5C3R0F5_9AGAR</name>
<protein>
    <submittedName>
        <fullName evidence="7">Mss4-like protein</fullName>
    </submittedName>
</protein>
<dbReference type="Gene3D" id="3.90.1590.10">
    <property type="entry name" value="glutathione-dependent formaldehyde- activating enzyme (gfa)"/>
    <property type="match status" value="1"/>
</dbReference>
<dbReference type="InterPro" id="IPR006913">
    <property type="entry name" value="CENP-V/GFA"/>
</dbReference>
<comment type="similarity">
    <text evidence="1">Belongs to the Gfa family.</text>
</comment>
<evidence type="ECO:0000256" key="4">
    <source>
        <dbReference type="ARBA" id="ARBA00023239"/>
    </source>
</evidence>
<gene>
    <name evidence="7" type="ORF">BDV98DRAFT_520898</name>
</gene>
<reference evidence="7 8" key="1">
    <citation type="journal article" date="2019" name="Nat. Ecol. Evol.">
        <title>Megaphylogeny resolves global patterns of mushroom evolution.</title>
        <authorList>
            <person name="Varga T."/>
            <person name="Krizsan K."/>
            <person name="Foldi C."/>
            <person name="Dima B."/>
            <person name="Sanchez-Garcia M."/>
            <person name="Sanchez-Ramirez S."/>
            <person name="Szollosi G.J."/>
            <person name="Szarkandi J.G."/>
            <person name="Papp V."/>
            <person name="Albert L."/>
            <person name="Andreopoulos W."/>
            <person name="Angelini C."/>
            <person name="Antonin V."/>
            <person name="Barry K.W."/>
            <person name="Bougher N.L."/>
            <person name="Buchanan P."/>
            <person name="Buyck B."/>
            <person name="Bense V."/>
            <person name="Catcheside P."/>
            <person name="Chovatia M."/>
            <person name="Cooper J."/>
            <person name="Damon W."/>
            <person name="Desjardin D."/>
            <person name="Finy P."/>
            <person name="Geml J."/>
            <person name="Haridas S."/>
            <person name="Hughes K."/>
            <person name="Justo A."/>
            <person name="Karasinski D."/>
            <person name="Kautmanova I."/>
            <person name="Kiss B."/>
            <person name="Kocsube S."/>
            <person name="Kotiranta H."/>
            <person name="LaButti K.M."/>
            <person name="Lechner B.E."/>
            <person name="Liimatainen K."/>
            <person name="Lipzen A."/>
            <person name="Lukacs Z."/>
            <person name="Mihaltcheva S."/>
            <person name="Morgado L.N."/>
            <person name="Niskanen T."/>
            <person name="Noordeloos M.E."/>
            <person name="Ohm R.A."/>
            <person name="Ortiz-Santana B."/>
            <person name="Ovrebo C."/>
            <person name="Racz N."/>
            <person name="Riley R."/>
            <person name="Savchenko A."/>
            <person name="Shiryaev A."/>
            <person name="Soop K."/>
            <person name="Spirin V."/>
            <person name="Szebenyi C."/>
            <person name="Tomsovsky M."/>
            <person name="Tulloss R.E."/>
            <person name="Uehling J."/>
            <person name="Grigoriev I.V."/>
            <person name="Vagvolgyi C."/>
            <person name="Papp T."/>
            <person name="Martin F.M."/>
            <person name="Miettinen O."/>
            <person name="Hibbett D.S."/>
            <person name="Nagy L.G."/>
        </authorList>
    </citation>
    <scope>NUCLEOTIDE SEQUENCE [LARGE SCALE GENOMIC DNA]</scope>
    <source>
        <strain evidence="7 8">CBS 309.79</strain>
    </source>
</reference>
<dbReference type="InterPro" id="IPR011057">
    <property type="entry name" value="Mss4-like_sf"/>
</dbReference>
<sequence>MPSNSDPATKKLKRSHDEAGEEDSKITQTKGPSHDKKGSTDSEHDTTTCLEDENGRIEREGQSWRKEPPYCPPTDEERREAKYVGACNCGRIRYHLTRDKPVASKFCHCTDCQSLHGAPLQWAAIFHKEDLHFEDGATGLAFYHSGKKHTRHELPTKVSCAFCHAPIMDEGRNMVLMFPALIKFPSEEDKEGFYPTMHIFYSKRVLDVPDGKPKWSGIDKKSELLDLP</sequence>
<dbReference type="PROSITE" id="PS51891">
    <property type="entry name" value="CENP_V_GFA"/>
    <property type="match status" value="1"/>
</dbReference>
<evidence type="ECO:0000259" key="6">
    <source>
        <dbReference type="PROSITE" id="PS51891"/>
    </source>
</evidence>
<feature type="compositionally biased region" description="Basic and acidic residues" evidence="5">
    <location>
        <begin position="53"/>
        <end position="68"/>
    </location>
</feature>
<keyword evidence="2" id="KW-0479">Metal-binding</keyword>
<dbReference type="AlphaFoldDB" id="A0A5C3R0F5"/>
<evidence type="ECO:0000313" key="8">
    <source>
        <dbReference type="Proteomes" id="UP000305067"/>
    </source>
</evidence>